<evidence type="ECO:0000313" key="2">
    <source>
        <dbReference type="EMBL" id="GME86214.1"/>
    </source>
</evidence>
<comment type="caution">
    <text evidence="2">The sequence shown here is derived from an EMBL/GenBank/DDBJ whole genome shotgun (WGS) entry which is preliminary data.</text>
</comment>
<evidence type="ECO:0000313" key="3">
    <source>
        <dbReference type="Proteomes" id="UP001165063"/>
    </source>
</evidence>
<feature type="chain" id="PRO_5040959066" evidence="1">
    <location>
        <begin position="21"/>
        <end position="170"/>
    </location>
</feature>
<keyword evidence="3" id="KW-1185">Reference proteome</keyword>
<reference evidence="2" key="1">
    <citation type="submission" date="2023-04" db="EMBL/GenBank/DDBJ databases">
        <title>Ambrosiozyma monospora NBRC 1965.</title>
        <authorList>
            <person name="Ichikawa N."/>
            <person name="Sato H."/>
            <person name="Tonouchi N."/>
        </authorList>
    </citation>
    <scope>NUCLEOTIDE SEQUENCE</scope>
    <source>
        <strain evidence="2">NBRC 1965</strain>
    </source>
</reference>
<sequence length="170" mass="18532">MLLFMQQILVLATDVGTATGSNSYCVSDLDSATSSNVTGKSVDTVEASEVSEDIDAETVDSVEISEDVKVSKYDEADTVEVFEDVNVSEDVEDDTVEVSETVNISEDSEVSDKDKVDTLPNEVLLNFITSDVSTKSIHLQVIEDDIHYSRVQSKLVFDIPNRCASSIMCC</sequence>
<feature type="signal peptide" evidence="1">
    <location>
        <begin position="1"/>
        <end position="20"/>
    </location>
</feature>
<name>A0A9W6TAF4_AMBMO</name>
<proteinExistence type="predicted"/>
<organism evidence="2 3">
    <name type="scientific">Ambrosiozyma monospora</name>
    <name type="common">Yeast</name>
    <name type="synonym">Endomycopsis monosporus</name>
    <dbReference type="NCBI Taxonomy" id="43982"/>
    <lineage>
        <taxon>Eukaryota</taxon>
        <taxon>Fungi</taxon>
        <taxon>Dikarya</taxon>
        <taxon>Ascomycota</taxon>
        <taxon>Saccharomycotina</taxon>
        <taxon>Pichiomycetes</taxon>
        <taxon>Pichiales</taxon>
        <taxon>Pichiaceae</taxon>
        <taxon>Ambrosiozyma</taxon>
    </lineage>
</organism>
<gene>
    <name evidence="2" type="ORF">Amon01_001025300</name>
</gene>
<evidence type="ECO:0000256" key="1">
    <source>
        <dbReference type="SAM" id="SignalP"/>
    </source>
</evidence>
<protein>
    <submittedName>
        <fullName evidence="2">Unnamed protein product</fullName>
    </submittedName>
</protein>
<keyword evidence="1" id="KW-0732">Signal</keyword>
<accession>A0A9W6TAF4</accession>
<dbReference type="Proteomes" id="UP001165063">
    <property type="component" value="Unassembled WGS sequence"/>
</dbReference>
<dbReference type="AlphaFoldDB" id="A0A9W6TAF4"/>
<dbReference type="EMBL" id="BSXU01019055">
    <property type="protein sequence ID" value="GME86214.1"/>
    <property type="molecule type" value="Genomic_DNA"/>
</dbReference>